<dbReference type="Proteomes" id="UP001159428">
    <property type="component" value="Unassembled WGS sequence"/>
</dbReference>
<keyword evidence="1" id="KW-0472">Membrane</keyword>
<evidence type="ECO:0000313" key="3">
    <source>
        <dbReference type="Proteomes" id="UP001159428"/>
    </source>
</evidence>
<dbReference type="EMBL" id="CALNXJ010000014">
    <property type="protein sequence ID" value="CAH3113948.1"/>
    <property type="molecule type" value="Genomic_DNA"/>
</dbReference>
<name>A0AAU9WE00_9CNID</name>
<keyword evidence="1" id="KW-1133">Transmembrane helix</keyword>
<protein>
    <submittedName>
        <fullName evidence="2">Uncharacterized protein</fullName>
    </submittedName>
</protein>
<keyword evidence="1" id="KW-0812">Transmembrane</keyword>
<gene>
    <name evidence="2" type="ORF">PMEA_00005956</name>
</gene>
<sequence length="242" mass="27631">MVGDPKTIHGHLGPILTGSLFGNTKPNLILSQGNIVWVQFTSDRNSTTVYKGLKASFKAGQGGLFVSCSLTFLFFSALIILVSKNNLFHEVFSNHKINKFCTFSVLTFFAHLAECIFLFFHNLPEKLFAAQRPPESSRLIVIETLYTLLTFSRKYNFLNYSRARKYHFETNFCGFVSIRSIGNVFNPDFFFSLALSRRISNLLTQNITDIFFSNQIRRILFITFIDFVNFSCGNRLLLFCSG</sequence>
<feature type="transmembrane region" description="Helical" evidence="1">
    <location>
        <begin position="63"/>
        <end position="83"/>
    </location>
</feature>
<dbReference type="SUPFAM" id="SSF49854">
    <property type="entry name" value="Spermadhesin, CUB domain"/>
    <property type="match status" value="1"/>
</dbReference>
<feature type="transmembrane region" description="Helical" evidence="1">
    <location>
        <begin position="103"/>
        <end position="123"/>
    </location>
</feature>
<proteinExistence type="predicted"/>
<keyword evidence="3" id="KW-1185">Reference proteome</keyword>
<evidence type="ECO:0000313" key="2">
    <source>
        <dbReference type="EMBL" id="CAH3113948.1"/>
    </source>
</evidence>
<dbReference type="InterPro" id="IPR035914">
    <property type="entry name" value="Sperma_CUB_dom_sf"/>
</dbReference>
<accession>A0AAU9WE00</accession>
<evidence type="ECO:0000256" key="1">
    <source>
        <dbReference type="SAM" id="Phobius"/>
    </source>
</evidence>
<organism evidence="2 3">
    <name type="scientific">Pocillopora meandrina</name>
    <dbReference type="NCBI Taxonomy" id="46732"/>
    <lineage>
        <taxon>Eukaryota</taxon>
        <taxon>Metazoa</taxon>
        <taxon>Cnidaria</taxon>
        <taxon>Anthozoa</taxon>
        <taxon>Hexacorallia</taxon>
        <taxon>Scleractinia</taxon>
        <taxon>Astrocoeniina</taxon>
        <taxon>Pocilloporidae</taxon>
        <taxon>Pocillopora</taxon>
    </lineage>
</organism>
<comment type="caution">
    <text evidence="2">The sequence shown here is derived from an EMBL/GenBank/DDBJ whole genome shotgun (WGS) entry which is preliminary data.</text>
</comment>
<dbReference type="AlphaFoldDB" id="A0AAU9WE00"/>
<reference evidence="2 3" key="1">
    <citation type="submission" date="2022-05" db="EMBL/GenBank/DDBJ databases">
        <authorList>
            <consortium name="Genoscope - CEA"/>
            <person name="William W."/>
        </authorList>
    </citation>
    <scope>NUCLEOTIDE SEQUENCE [LARGE SCALE GENOMIC DNA]</scope>
</reference>